<feature type="domain" description="Alanine racemase C-terminal" evidence="5">
    <location>
        <begin position="247"/>
        <end position="375"/>
    </location>
</feature>
<feature type="active site" description="Proton acceptor; specific for D-alanine" evidence="4">
    <location>
        <position position="37"/>
    </location>
</feature>
<evidence type="ECO:0000256" key="2">
    <source>
        <dbReference type="ARBA" id="ARBA00022898"/>
    </source>
</evidence>
<dbReference type="PANTHER" id="PTHR30511:SF0">
    <property type="entry name" value="ALANINE RACEMASE, CATABOLIC-RELATED"/>
    <property type="match status" value="1"/>
</dbReference>
<dbReference type="RefSeq" id="WP_265424056.1">
    <property type="nucleotide sequence ID" value="NZ_JAPFPW010000003.1"/>
</dbReference>
<dbReference type="InterPro" id="IPR000821">
    <property type="entry name" value="Ala_racemase"/>
</dbReference>
<dbReference type="InterPro" id="IPR011079">
    <property type="entry name" value="Ala_racemase_C"/>
</dbReference>
<dbReference type="PRINTS" id="PR00992">
    <property type="entry name" value="ALARACEMASE"/>
</dbReference>
<reference evidence="6 7" key="1">
    <citation type="submission" date="2022-11" db="EMBL/GenBank/DDBJ databases">
        <title>Desulfobotulus tamanensis H1 sp. nov. - anaerobic, alkaliphilic, sulphate reducing bacterium isolated from terrestrial mud volcano.</title>
        <authorList>
            <person name="Frolova A."/>
            <person name="Merkel A.Y."/>
            <person name="Slobodkin A.I."/>
        </authorList>
    </citation>
    <scope>NUCLEOTIDE SEQUENCE [LARGE SCALE GENOMIC DNA]</scope>
    <source>
        <strain evidence="6 7">H1</strain>
    </source>
</reference>
<evidence type="ECO:0000259" key="5">
    <source>
        <dbReference type="SMART" id="SM01005"/>
    </source>
</evidence>
<comment type="cofactor">
    <cofactor evidence="1 4">
        <name>pyridoxal 5'-phosphate</name>
        <dbReference type="ChEBI" id="CHEBI:597326"/>
    </cofactor>
</comment>
<dbReference type="EMBL" id="JAPFPW010000003">
    <property type="protein sequence ID" value="MCW7753199.1"/>
    <property type="molecule type" value="Genomic_DNA"/>
</dbReference>
<dbReference type="Proteomes" id="UP001209681">
    <property type="component" value="Unassembled WGS sequence"/>
</dbReference>
<dbReference type="SMART" id="SM01005">
    <property type="entry name" value="Ala_racemase_C"/>
    <property type="match status" value="1"/>
</dbReference>
<evidence type="ECO:0000313" key="7">
    <source>
        <dbReference type="Proteomes" id="UP001209681"/>
    </source>
</evidence>
<name>A0ABT3N6X0_9BACT</name>
<dbReference type="NCBIfam" id="TIGR00492">
    <property type="entry name" value="alr"/>
    <property type="match status" value="1"/>
</dbReference>
<evidence type="ECO:0000256" key="4">
    <source>
        <dbReference type="HAMAP-Rule" id="MF_01201"/>
    </source>
</evidence>
<sequence length="375" mass="40082">MDEHLVWAEISLEAIAHNIRTLRKATSPQASLMAVVKADGYGHGAAQVARTALACGAASLGVARMEEGIALRTAGFAAPILVFGPCLSSHIKDMIRYRLTPSVYSTDDALRISETAMTTGKVLPVHIKMDTGMGRLGFTGQSLSAPAATLRKLAALPGLRIQGIYTHLATADQPDKGFALTQLRLFSNLLHQLETEGLRPPIAHAANSAALISLPESHYDMVRPGIAMYGIQPASSMDKEVFPLKPALSLKTKIVQMKTVPAGFSISYGRTWTARKPSSIATIACGYGDGFPRLLSNTAEVLVAGHRAPLRGRICMDLSMIDVSGIPHVRPGDTVTLIGRDGREEILAENLADTMGTIAYEIVTGLMPRVPRVIL</sequence>
<dbReference type="Pfam" id="PF01168">
    <property type="entry name" value="Ala_racemase_N"/>
    <property type="match status" value="1"/>
</dbReference>
<proteinExistence type="inferred from homology"/>
<dbReference type="SUPFAM" id="SSF51419">
    <property type="entry name" value="PLP-binding barrel"/>
    <property type="match status" value="1"/>
</dbReference>
<keyword evidence="7" id="KW-1185">Reference proteome</keyword>
<comment type="catalytic activity">
    <reaction evidence="4">
        <text>L-alanine = D-alanine</text>
        <dbReference type="Rhea" id="RHEA:20249"/>
        <dbReference type="ChEBI" id="CHEBI:57416"/>
        <dbReference type="ChEBI" id="CHEBI:57972"/>
        <dbReference type="EC" id="5.1.1.1"/>
    </reaction>
</comment>
<dbReference type="PROSITE" id="PS00395">
    <property type="entry name" value="ALANINE_RACEMASE"/>
    <property type="match status" value="1"/>
</dbReference>
<dbReference type="InterPro" id="IPR029066">
    <property type="entry name" value="PLP-binding_barrel"/>
</dbReference>
<evidence type="ECO:0000313" key="6">
    <source>
        <dbReference type="EMBL" id="MCW7753199.1"/>
    </source>
</evidence>
<comment type="function">
    <text evidence="4">Catalyzes the interconversion of L-alanine and D-alanine. May also act on other amino acids.</text>
</comment>
<dbReference type="InterPro" id="IPR009006">
    <property type="entry name" value="Ala_racemase/Decarboxylase_C"/>
</dbReference>
<dbReference type="Gene3D" id="2.40.37.10">
    <property type="entry name" value="Lyase, Ornithine Decarboxylase, Chain A, domain 1"/>
    <property type="match status" value="1"/>
</dbReference>
<dbReference type="HAMAP" id="MF_01201">
    <property type="entry name" value="Ala_racemase"/>
    <property type="match status" value="1"/>
</dbReference>
<comment type="pathway">
    <text evidence="4">Amino-acid biosynthesis; D-alanine biosynthesis; D-alanine from L-alanine: step 1/1.</text>
</comment>
<dbReference type="Gene3D" id="3.20.20.10">
    <property type="entry name" value="Alanine racemase"/>
    <property type="match status" value="1"/>
</dbReference>
<feature type="binding site" evidence="4">
    <location>
        <position position="316"/>
    </location>
    <ligand>
        <name>substrate</name>
    </ligand>
</feature>
<evidence type="ECO:0000256" key="3">
    <source>
        <dbReference type="ARBA" id="ARBA00023235"/>
    </source>
</evidence>
<feature type="binding site" evidence="4">
    <location>
        <position position="135"/>
    </location>
    <ligand>
        <name>substrate</name>
    </ligand>
</feature>
<dbReference type="GO" id="GO:0008784">
    <property type="term" value="F:alanine racemase activity"/>
    <property type="evidence" value="ECO:0007669"/>
    <property type="project" value="UniProtKB-EC"/>
</dbReference>
<dbReference type="SUPFAM" id="SSF50621">
    <property type="entry name" value="Alanine racemase C-terminal domain-like"/>
    <property type="match status" value="1"/>
</dbReference>
<dbReference type="Pfam" id="PF00842">
    <property type="entry name" value="Ala_racemase_C"/>
    <property type="match status" value="1"/>
</dbReference>
<dbReference type="InterPro" id="IPR001608">
    <property type="entry name" value="Ala_racemase_N"/>
</dbReference>
<protein>
    <recommendedName>
        <fullName evidence="4">Alanine racemase</fullName>
        <ecNumber evidence="4">5.1.1.1</ecNumber>
    </recommendedName>
</protein>
<dbReference type="EC" id="5.1.1.1" evidence="4"/>
<feature type="active site" description="Proton acceptor; specific for L-alanine" evidence="4">
    <location>
        <position position="268"/>
    </location>
</feature>
<evidence type="ECO:0000256" key="1">
    <source>
        <dbReference type="ARBA" id="ARBA00001933"/>
    </source>
</evidence>
<dbReference type="CDD" id="cd00430">
    <property type="entry name" value="PLPDE_III_AR"/>
    <property type="match status" value="1"/>
</dbReference>
<keyword evidence="3 4" id="KW-0413">Isomerase</keyword>
<organism evidence="6 7">
    <name type="scientific">Desulfobotulus pelophilus</name>
    <dbReference type="NCBI Taxonomy" id="2823377"/>
    <lineage>
        <taxon>Bacteria</taxon>
        <taxon>Pseudomonadati</taxon>
        <taxon>Thermodesulfobacteriota</taxon>
        <taxon>Desulfobacteria</taxon>
        <taxon>Desulfobacterales</taxon>
        <taxon>Desulfobacteraceae</taxon>
        <taxon>Desulfobotulus</taxon>
    </lineage>
</organism>
<comment type="caution">
    <text evidence="6">The sequence shown here is derived from an EMBL/GenBank/DDBJ whole genome shotgun (WGS) entry which is preliminary data.</text>
</comment>
<dbReference type="PANTHER" id="PTHR30511">
    <property type="entry name" value="ALANINE RACEMASE"/>
    <property type="match status" value="1"/>
</dbReference>
<dbReference type="InterPro" id="IPR020622">
    <property type="entry name" value="Ala_racemase_pyridoxalP-BS"/>
</dbReference>
<keyword evidence="2 4" id="KW-0663">Pyridoxal phosphate</keyword>
<gene>
    <name evidence="6" type="primary">alr</name>
    <name evidence="6" type="ORF">OOT00_04270</name>
</gene>
<feature type="modified residue" description="N6-(pyridoxal phosphate)lysine" evidence="4">
    <location>
        <position position="37"/>
    </location>
</feature>
<comment type="similarity">
    <text evidence="4">Belongs to the alanine racemase family.</text>
</comment>
<accession>A0ABT3N6X0</accession>